<dbReference type="Proteomes" id="UP000243342">
    <property type="component" value="Unassembled WGS sequence"/>
</dbReference>
<evidence type="ECO:0000313" key="4">
    <source>
        <dbReference type="Proteomes" id="UP000243342"/>
    </source>
</evidence>
<dbReference type="CDD" id="cd02440">
    <property type="entry name" value="AdoMet_MTases"/>
    <property type="match status" value="1"/>
</dbReference>
<dbReference type="EMBL" id="MLCF01000023">
    <property type="protein sequence ID" value="OIV38381.1"/>
    <property type="molecule type" value="Genomic_DNA"/>
</dbReference>
<keyword evidence="4" id="KW-1185">Reference proteome</keyword>
<evidence type="ECO:0000259" key="2">
    <source>
        <dbReference type="Pfam" id="PF13649"/>
    </source>
</evidence>
<dbReference type="OrthoDB" id="3528482at2"/>
<dbReference type="RefSeq" id="WP_071655643.1">
    <property type="nucleotide sequence ID" value="NZ_MLCF01000023.1"/>
</dbReference>
<gene>
    <name evidence="3" type="ORF">BIV57_06060</name>
</gene>
<accession>A0A1J7BIG3</accession>
<comment type="caution">
    <text evidence="3">The sequence shown here is derived from an EMBL/GenBank/DDBJ whole genome shotgun (WGS) entry which is preliminary data.</text>
</comment>
<reference evidence="3 4" key="1">
    <citation type="submission" date="2016-10" db="EMBL/GenBank/DDBJ databases">
        <title>Genome sequence of Streptomyces gilvigriseus MUSC 26.</title>
        <authorList>
            <person name="Lee L.-H."/>
            <person name="Ser H.-L."/>
        </authorList>
    </citation>
    <scope>NUCLEOTIDE SEQUENCE [LARGE SCALE GENOMIC DNA]</scope>
    <source>
        <strain evidence="3 4">MUSC 26</strain>
    </source>
</reference>
<feature type="domain" description="Methyltransferase" evidence="2">
    <location>
        <begin position="52"/>
        <end position="153"/>
    </location>
</feature>
<evidence type="ECO:0000256" key="1">
    <source>
        <dbReference type="SAM" id="MobiDB-lite"/>
    </source>
</evidence>
<protein>
    <recommendedName>
        <fullName evidence="2">Methyltransferase domain-containing protein</fullName>
    </recommendedName>
</protein>
<name>A0A1J7BIG3_9ACTN</name>
<dbReference type="GO" id="GO:0008168">
    <property type="term" value="F:methyltransferase activity"/>
    <property type="evidence" value="ECO:0007669"/>
    <property type="project" value="UniProtKB-ARBA"/>
</dbReference>
<sequence length="239" mass="25231">MSFRSGLADAALFVRQFAGSAALTGSVAPSSPALCRALTRHVVSGGKESRAVLEVGPGTGAVTRHIARRLGPRDTLELVEANEEFAGRLERCLRDDAALAAVAGRTRLHRGLLQKHRLGRYDAIVCGLPFANFPPELVTDLLQRMLGALAPGGRMAFFGYRGARVAQLLHPPRRASGRALHDAVKPHLLGRELVLTNLPPAWVYQLAATKTPARAAATAAETARSAAASSSGPAPVSIR</sequence>
<evidence type="ECO:0000313" key="3">
    <source>
        <dbReference type="EMBL" id="OIV38381.1"/>
    </source>
</evidence>
<organism evidence="3 4">
    <name type="scientific">Mangrovactinospora gilvigrisea</name>
    <dbReference type="NCBI Taxonomy" id="1428644"/>
    <lineage>
        <taxon>Bacteria</taxon>
        <taxon>Bacillati</taxon>
        <taxon>Actinomycetota</taxon>
        <taxon>Actinomycetes</taxon>
        <taxon>Kitasatosporales</taxon>
        <taxon>Streptomycetaceae</taxon>
        <taxon>Mangrovactinospora</taxon>
    </lineage>
</organism>
<feature type="region of interest" description="Disordered" evidence="1">
    <location>
        <begin position="220"/>
        <end position="239"/>
    </location>
</feature>
<dbReference type="InterPro" id="IPR041698">
    <property type="entry name" value="Methyltransf_25"/>
</dbReference>
<dbReference type="Gene3D" id="3.40.50.150">
    <property type="entry name" value="Vaccinia Virus protein VP39"/>
    <property type="match status" value="1"/>
</dbReference>
<dbReference type="SUPFAM" id="SSF53335">
    <property type="entry name" value="S-adenosyl-L-methionine-dependent methyltransferases"/>
    <property type="match status" value="1"/>
</dbReference>
<proteinExistence type="predicted"/>
<dbReference type="InterPro" id="IPR029063">
    <property type="entry name" value="SAM-dependent_MTases_sf"/>
</dbReference>
<dbReference type="AlphaFoldDB" id="A0A1J7BIG3"/>
<dbReference type="Pfam" id="PF13649">
    <property type="entry name" value="Methyltransf_25"/>
    <property type="match status" value="1"/>
</dbReference>